<gene>
    <name evidence="10" type="ORF">ETSY2_42995</name>
</gene>
<keyword evidence="11" id="KW-1185">Reference proteome</keyword>
<feature type="disulfide bond" evidence="8">
    <location>
        <begin position="226"/>
        <end position="233"/>
    </location>
</feature>
<evidence type="ECO:0008006" key="12">
    <source>
        <dbReference type="Google" id="ProtNLM"/>
    </source>
</evidence>
<dbReference type="GO" id="GO:0008237">
    <property type="term" value="F:metallopeptidase activity"/>
    <property type="evidence" value="ECO:0007669"/>
    <property type="project" value="UniProtKB-KW"/>
</dbReference>
<protein>
    <recommendedName>
        <fullName evidence="12">Penicillin-insensitive murein endopeptidase</fullName>
    </recommendedName>
</protein>
<evidence type="ECO:0000256" key="8">
    <source>
        <dbReference type="PIRSR" id="PIRSR018455-2"/>
    </source>
</evidence>
<dbReference type="AlphaFoldDB" id="W4LLW8"/>
<keyword evidence="8" id="KW-1015">Disulfide bond</keyword>
<dbReference type="Pfam" id="PF03411">
    <property type="entry name" value="Peptidase_M74"/>
    <property type="match status" value="1"/>
</dbReference>
<comment type="caution">
    <text evidence="10">The sequence shown here is derived from an EMBL/GenBank/DDBJ whole genome shotgun (WGS) entry which is preliminary data.</text>
</comment>
<evidence type="ECO:0000256" key="7">
    <source>
        <dbReference type="ARBA" id="ARBA00023049"/>
    </source>
</evidence>
<evidence type="ECO:0000313" key="10">
    <source>
        <dbReference type="EMBL" id="ETW98326.1"/>
    </source>
</evidence>
<dbReference type="SUPFAM" id="SSF55166">
    <property type="entry name" value="Hedgehog/DD-peptidase"/>
    <property type="match status" value="1"/>
</dbReference>
<evidence type="ECO:0000313" key="11">
    <source>
        <dbReference type="Proteomes" id="UP000019140"/>
    </source>
</evidence>
<dbReference type="HOGENOM" id="CLU_052496_0_2_7"/>
<sequence length="280" mass="30842">MTMKTSALRLLLILGLTALLSMPVAARSAKRWNDKMPPAAGAPRSIGLYTSGCIQGAQALPSTGPGFQTIRRSRQRFFGHPALIQYIQGLGQIMDTEDLGILSIGDLGQARGGPIPSAHRSHQTGLDVDIWFWLQPRSRPMTTTERETAQPPSMVTNGRLALSPKQWTPRQMRLMEAAAGFENVERIFVTPPVKQALCKGYPGAAWLRKVRPWWGHRAHLHVRLRCPHGDPACVNQPPPPEGDGCDATLAWWFTDEARRPPRGKSKPTPMPEACQAVLAK</sequence>
<dbReference type="GO" id="GO:0046872">
    <property type="term" value="F:metal ion binding"/>
    <property type="evidence" value="ECO:0007669"/>
    <property type="project" value="UniProtKB-KW"/>
</dbReference>
<keyword evidence="4" id="KW-0574">Periplasm</keyword>
<dbReference type="Proteomes" id="UP000019140">
    <property type="component" value="Unassembled WGS sequence"/>
</dbReference>
<dbReference type="GO" id="GO:0030288">
    <property type="term" value="C:outer membrane-bounded periplasmic space"/>
    <property type="evidence" value="ECO:0007669"/>
    <property type="project" value="InterPro"/>
</dbReference>
<evidence type="ECO:0000256" key="2">
    <source>
        <dbReference type="ARBA" id="ARBA00022723"/>
    </source>
</evidence>
<dbReference type="NCBIfam" id="NF006947">
    <property type="entry name" value="PRK09429.1"/>
    <property type="match status" value="1"/>
</dbReference>
<evidence type="ECO:0000256" key="9">
    <source>
        <dbReference type="SAM" id="MobiDB-lite"/>
    </source>
</evidence>
<dbReference type="PIRSF" id="PIRSF018455">
    <property type="entry name" value="MepA"/>
    <property type="match status" value="1"/>
</dbReference>
<accession>W4LLW8</accession>
<feature type="disulfide bond" evidence="8">
    <location>
        <begin position="198"/>
        <end position="245"/>
    </location>
</feature>
<evidence type="ECO:0000256" key="6">
    <source>
        <dbReference type="ARBA" id="ARBA00022833"/>
    </source>
</evidence>
<evidence type="ECO:0000256" key="4">
    <source>
        <dbReference type="ARBA" id="ARBA00022764"/>
    </source>
</evidence>
<proteinExistence type="predicted"/>
<dbReference type="Gene3D" id="3.30.1380.10">
    <property type="match status" value="1"/>
</dbReference>
<keyword evidence="7" id="KW-0482">Metalloprotease</keyword>
<feature type="region of interest" description="Disordered" evidence="9">
    <location>
        <begin position="258"/>
        <end position="280"/>
    </location>
</feature>
<evidence type="ECO:0000256" key="3">
    <source>
        <dbReference type="ARBA" id="ARBA00022729"/>
    </source>
</evidence>
<dbReference type="InterPro" id="IPR009045">
    <property type="entry name" value="Zn_M74/Hedgehog-like"/>
</dbReference>
<dbReference type="GO" id="GO:0006508">
    <property type="term" value="P:proteolysis"/>
    <property type="evidence" value="ECO:0007669"/>
    <property type="project" value="UniProtKB-KW"/>
</dbReference>
<dbReference type="GO" id="GO:0004252">
    <property type="term" value="F:serine-type endopeptidase activity"/>
    <property type="evidence" value="ECO:0007669"/>
    <property type="project" value="InterPro"/>
</dbReference>
<evidence type="ECO:0000256" key="5">
    <source>
        <dbReference type="ARBA" id="ARBA00022801"/>
    </source>
</evidence>
<evidence type="ECO:0000256" key="1">
    <source>
        <dbReference type="ARBA" id="ARBA00022670"/>
    </source>
</evidence>
<keyword evidence="1" id="KW-0645">Protease</keyword>
<organism evidence="10 11">
    <name type="scientific">Candidatus Entotheonella gemina</name>
    <dbReference type="NCBI Taxonomy" id="1429439"/>
    <lineage>
        <taxon>Bacteria</taxon>
        <taxon>Pseudomonadati</taxon>
        <taxon>Nitrospinota/Tectimicrobiota group</taxon>
        <taxon>Candidatus Tectimicrobiota</taxon>
        <taxon>Candidatus Entotheonellia</taxon>
        <taxon>Candidatus Entotheonellales</taxon>
        <taxon>Candidatus Entotheonellaceae</taxon>
        <taxon>Candidatus Entotheonella</taxon>
    </lineage>
</organism>
<dbReference type="PATRIC" id="fig|1429439.4.peg.7199"/>
<keyword evidence="2" id="KW-0479">Metal-binding</keyword>
<keyword evidence="5" id="KW-0378">Hydrolase</keyword>
<reference evidence="10 11" key="1">
    <citation type="journal article" date="2014" name="Nature">
        <title>An environmental bacterial taxon with a large and distinct metabolic repertoire.</title>
        <authorList>
            <person name="Wilson M.C."/>
            <person name="Mori T."/>
            <person name="Ruckert C."/>
            <person name="Uria A.R."/>
            <person name="Helf M.J."/>
            <person name="Takada K."/>
            <person name="Gernert C."/>
            <person name="Steffens U.A."/>
            <person name="Heycke N."/>
            <person name="Schmitt S."/>
            <person name="Rinke C."/>
            <person name="Helfrich E.J."/>
            <person name="Brachmann A.O."/>
            <person name="Gurgui C."/>
            <person name="Wakimoto T."/>
            <person name="Kracht M."/>
            <person name="Crusemann M."/>
            <person name="Hentschel U."/>
            <person name="Abe I."/>
            <person name="Matsunaga S."/>
            <person name="Kalinowski J."/>
            <person name="Takeyama H."/>
            <person name="Piel J."/>
        </authorList>
    </citation>
    <scope>NUCLEOTIDE SEQUENCE [LARGE SCALE GENOMIC DNA]</scope>
    <source>
        <strain evidence="11">TSY2</strain>
    </source>
</reference>
<keyword evidence="6" id="KW-0862">Zinc</keyword>
<name>W4LLW8_9BACT</name>
<dbReference type="InterPro" id="IPR005073">
    <property type="entry name" value="Peptidase_M74"/>
</dbReference>
<keyword evidence="3" id="KW-0732">Signal</keyword>
<dbReference type="EMBL" id="AZHX01001957">
    <property type="protein sequence ID" value="ETW98326.1"/>
    <property type="molecule type" value="Genomic_DNA"/>
</dbReference>
<feature type="disulfide bond" evidence="8">
    <location>
        <begin position="53"/>
        <end position="274"/>
    </location>
</feature>